<dbReference type="SFLD" id="SFLDG01129">
    <property type="entry name" value="C1.5:_HAD__Beta-PGM__Phosphata"/>
    <property type="match status" value="1"/>
</dbReference>
<gene>
    <name evidence="1" type="ORF">BCV38_04445</name>
</gene>
<dbReference type="AlphaFoldDB" id="A0AA44VSF1"/>
<dbReference type="NCBIfam" id="TIGR01460">
    <property type="entry name" value="HAD-SF-IIA"/>
    <property type="match status" value="1"/>
</dbReference>
<dbReference type="Gene3D" id="3.40.50.1000">
    <property type="entry name" value="HAD superfamily/HAD-like"/>
    <property type="match status" value="2"/>
</dbReference>
<dbReference type="InterPro" id="IPR006356">
    <property type="entry name" value="HAD-SF_hydro_IIA_hyp3"/>
</dbReference>
<dbReference type="InterPro" id="IPR036412">
    <property type="entry name" value="HAD-like_sf"/>
</dbReference>
<dbReference type="GO" id="GO:0005737">
    <property type="term" value="C:cytoplasm"/>
    <property type="evidence" value="ECO:0007669"/>
    <property type="project" value="TreeGrafter"/>
</dbReference>
<evidence type="ECO:0000313" key="1">
    <source>
        <dbReference type="EMBL" id="PME29333.1"/>
    </source>
</evidence>
<evidence type="ECO:0000313" key="2">
    <source>
        <dbReference type="Proteomes" id="UP000239763"/>
    </source>
</evidence>
<name>A0AA44VSF1_9VIBR</name>
<dbReference type="NCBIfam" id="TIGR01459">
    <property type="entry name" value="HAD-SF-IIA-hyp4"/>
    <property type="match status" value="1"/>
</dbReference>
<protein>
    <recommendedName>
        <fullName evidence="3">TIGR01459 family HAD-type hydrolase</fullName>
    </recommendedName>
</protein>
<organism evidence="1 2">
    <name type="scientific">Vibrio lentus</name>
    <dbReference type="NCBI Taxonomy" id="136468"/>
    <lineage>
        <taxon>Bacteria</taxon>
        <taxon>Pseudomonadati</taxon>
        <taxon>Pseudomonadota</taxon>
        <taxon>Gammaproteobacteria</taxon>
        <taxon>Vibrionales</taxon>
        <taxon>Vibrionaceae</taxon>
        <taxon>Vibrio</taxon>
    </lineage>
</organism>
<dbReference type="PANTHER" id="PTHR19288">
    <property type="entry name" value="4-NITROPHENYLPHOSPHATASE-RELATED"/>
    <property type="match status" value="1"/>
</dbReference>
<dbReference type="Pfam" id="PF13344">
    <property type="entry name" value="Hydrolase_6"/>
    <property type="match status" value="1"/>
</dbReference>
<dbReference type="InterPro" id="IPR006357">
    <property type="entry name" value="HAD-SF_hydro_IIA"/>
</dbReference>
<comment type="caution">
    <text evidence="1">The sequence shown here is derived from an EMBL/GenBank/DDBJ whole genome shotgun (WGS) entry which is preliminary data.</text>
</comment>
<dbReference type="InterPro" id="IPR023214">
    <property type="entry name" value="HAD_sf"/>
</dbReference>
<dbReference type="Pfam" id="PF13242">
    <property type="entry name" value="Hydrolase_like"/>
    <property type="match status" value="1"/>
</dbReference>
<sequence length="266" mass="29673">MKANNVRTIELGNIPKYDTYLLDVWGVIYDGQNLLKAGIKLLDELMSYGKVILLSNTSRTADELTQMLESKGMDTSKLSGVITSGMMAQQAIKGFIKQYNSKTFYHVGSIEPSRWLHDLPTKVNDSIRTSDIVICSNLLTETKENLMFLTRKIKKQSLPVFITNPDKKVYIDGEIYMSAGVMIEHCKSNDIEVSVFGKPEPSIFIHALEHAGANTQNVCMVGDSYDTDILGANQCGIDSILVQGEHSVSKTESFSQQNQPTYRVFL</sequence>
<proteinExistence type="predicted"/>
<accession>A0AA44VSF1</accession>
<dbReference type="GO" id="GO:0016791">
    <property type="term" value="F:phosphatase activity"/>
    <property type="evidence" value="ECO:0007669"/>
    <property type="project" value="TreeGrafter"/>
</dbReference>
<dbReference type="NCBIfam" id="TIGR01549">
    <property type="entry name" value="HAD-SF-IA-v1"/>
    <property type="match status" value="1"/>
</dbReference>
<dbReference type="Proteomes" id="UP000239763">
    <property type="component" value="Unassembled WGS sequence"/>
</dbReference>
<dbReference type="PANTHER" id="PTHR19288:SF90">
    <property type="entry name" value="OS08G0542600 PROTEIN"/>
    <property type="match status" value="1"/>
</dbReference>
<dbReference type="InterPro" id="IPR006439">
    <property type="entry name" value="HAD-SF_hydro_IA"/>
</dbReference>
<dbReference type="SFLD" id="SFLDS00003">
    <property type="entry name" value="Haloacid_Dehalogenase"/>
    <property type="match status" value="1"/>
</dbReference>
<dbReference type="EMBL" id="MCSB01000013">
    <property type="protein sequence ID" value="PME29333.1"/>
    <property type="molecule type" value="Genomic_DNA"/>
</dbReference>
<dbReference type="RefSeq" id="WP_102296790.1">
    <property type="nucleotide sequence ID" value="NZ_JAAHTI010000001.1"/>
</dbReference>
<evidence type="ECO:0008006" key="3">
    <source>
        <dbReference type="Google" id="ProtNLM"/>
    </source>
</evidence>
<keyword evidence="2" id="KW-1185">Reference proteome</keyword>
<dbReference type="SUPFAM" id="SSF56784">
    <property type="entry name" value="HAD-like"/>
    <property type="match status" value="1"/>
</dbReference>
<reference evidence="1 2" key="1">
    <citation type="journal article" date="2018" name="Nature">
        <title>A major lineage of non-tailed dsDNA viruses as unrecognized killers of marine bacteria.</title>
        <authorList>
            <person name="Kauffman K.M."/>
            <person name="Hussain F.A."/>
            <person name="Yang J."/>
            <person name="Arevalo P."/>
            <person name="Brown J.M."/>
            <person name="Chang W.K."/>
            <person name="VanInsberghe D."/>
            <person name="Elsherbini J."/>
            <person name="Sharma R.S."/>
            <person name="Cutler M.B."/>
            <person name="Kelly L."/>
            <person name="Polz M.F."/>
        </authorList>
    </citation>
    <scope>NUCLEOTIDE SEQUENCE [LARGE SCALE GENOMIC DNA]</scope>
    <source>
        <strain evidence="1 2">10N.286.55.E1</strain>
    </source>
</reference>